<comment type="similarity">
    <text evidence="1">Belongs to the multicopper oxidase family.</text>
</comment>
<evidence type="ECO:0000313" key="11">
    <source>
        <dbReference type="Proteomes" id="UP000264820"/>
    </source>
</evidence>
<dbReference type="GO" id="GO:0005886">
    <property type="term" value="C:plasma membrane"/>
    <property type="evidence" value="ECO:0007669"/>
    <property type="project" value="TreeGrafter"/>
</dbReference>
<dbReference type="InterPro" id="IPR033138">
    <property type="entry name" value="Cu_oxidase_CS"/>
</dbReference>
<evidence type="ECO:0000313" key="10">
    <source>
        <dbReference type="Ensembl" id="ENSHCOP00000026485.1"/>
    </source>
</evidence>
<accession>A0A3Q2Z412</accession>
<dbReference type="PROSITE" id="PS00079">
    <property type="entry name" value="MULTICOPPER_OXIDASE1"/>
    <property type="match status" value="1"/>
</dbReference>
<dbReference type="PANTHER" id="PTHR11709:SF233">
    <property type="entry name" value="FERROXIDASE HEPHL1"/>
    <property type="match status" value="1"/>
</dbReference>
<evidence type="ECO:0000256" key="7">
    <source>
        <dbReference type="ARBA" id="ARBA00023180"/>
    </source>
</evidence>
<evidence type="ECO:0000256" key="1">
    <source>
        <dbReference type="ARBA" id="ARBA00010609"/>
    </source>
</evidence>
<keyword evidence="5" id="KW-0560">Oxidoreductase</keyword>
<keyword evidence="6" id="KW-1015">Disulfide bond</keyword>
<proteinExistence type="inferred from homology"/>
<dbReference type="GO" id="GO:0005507">
    <property type="term" value="F:copper ion binding"/>
    <property type="evidence" value="ECO:0007669"/>
    <property type="project" value="InterPro"/>
</dbReference>
<evidence type="ECO:0000256" key="2">
    <source>
        <dbReference type="ARBA" id="ARBA00022723"/>
    </source>
</evidence>
<reference evidence="10" key="2">
    <citation type="submission" date="2025-09" db="UniProtKB">
        <authorList>
            <consortium name="Ensembl"/>
        </authorList>
    </citation>
    <scope>IDENTIFICATION</scope>
</reference>
<dbReference type="PANTHER" id="PTHR11709">
    <property type="entry name" value="MULTI-COPPER OXIDASE"/>
    <property type="match status" value="1"/>
</dbReference>
<evidence type="ECO:0000256" key="5">
    <source>
        <dbReference type="ARBA" id="ARBA00023002"/>
    </source>
</evidence>
<dbReference type="Proteomes" id="UP000264820">
    <property type="component" value="Unplaced"/>
</dbReference>
<name>A0A3Q2Z412_HIPCM</name>
<keyword evidence="4" id="KW-0677">Repeat</keyword>
<keyword evidence="7" id="KW-0325">Glycoprotein</keyword>
<evidence type="ECO:0000256" key="6">
    <source>
        <dbReference type="ARBA" id="ARBA00023157"/>
    </source>
</evidence>
<sequence>MERTWTALFGYLLFILCLTAEGTRGRERVYYVGVIEDLWNYAPSGKNLLNNVDVANDEHASIFLERGPQRIGSVYKKAMFRQYTDATYSQQAPRPTWLGFLGPILRAEVNDIIVVHLKNMASRNYSMHPHGVFYEKNMEGALYPDGTSGHLKQDDSVPPGGSYTYRWEVRPEFAPTDDDANCLTWVYHSHLEAPRDIASGLIGALLTCKKGIEGIDRNDVAQDVFLMFNIVDENLSWYLEDNIQRCIDPAGVDREDEDFVESNLMHAINGYMFGNLPGIELCQHRAVSWHLFGMGNEVDIHSAFFHGNTLLDRGHRTDVLSLFPATFATAEMIPTAGGKWLLTCQVNDHLQAGMQAFYQVKSCGNETSSTKMSGIVRNYYVAAEKALWSYGPLETDLIQNVSLTDPDSPSETFFGKDGGRIGGTYMKVTYKEYTDDTFSTEKLRSTDALHLGILGPILRAEEGDTLRVTFLNRADRNYSIHPHGLHYEKRFQGSSYNDGVDKPGAHVAPGETFTYTWQVLEGPSSSDSPCIPYLYYSATAPVEDTNSGLVGPLLVCSRGTLGENGTQVTHKHNQTVIEMKQIQ</sequence>
<dbReference type="GO" id="GO:0006826">
    <property type="term" value="P:iron ion transport"/>
    <property type="evidence" value="ECO:0007669"/>
    <property type="project" value="TreeGrafter"/>
</dbReference>
<feature type="signal peptide" evidence="8">
    <location>
        <begin position="1"/>
        <end position="25"/>
    </location>
</feature>
<reference evidence="10" key="1">
    <citation type="submission" date="2025-08" db="UniProtKB">
        <authorList>
            <consortium name="Ensembl"/>
        </authorList>
    </citation>
    <scope>IDENTIFICATION</scope>
</reference>
<dbReference type="Gene3D" id="2.60.40.420">
    <property type="entry name" value="Cupredoxins - blue copper proteins"/>
    <property type="match status" value="2"/>
</dbReference>
<feature type="domain" description="Plastocyanin-like" evidence="9">
    <location>
        <begin position="100"/>
        <end position="206"/>
    </location>
</feature>
<dbReference type="AlphaFoldDB" id="A0A3Q2Z412"/>
<organism evidence="10 11">
    <name type="scientific">Hippocampus comes</name>
    <name type="common">Tiger tail seahorse</name>
    <dbReference type="NCBI Taxonomy" id="109280"/>
    <lineage>
        <taxon>Eukaryota</taxon>
        <taxon>Metazoa</taxon>
        <taxon>Chordata</taxon>
        <taxon>Craniata</taxon>
        <taxon>Vertebrata</taxon>
        <taxon>Euteleostomi</taxon>
        <taxon>Actinopterygii</taxon>
        <taxon>Neopterygii</taxon>
        <taxon>Teleostei</taxon>
        <taxon>Neoteleostei</taxon>
        <taxon>Acanthomorphata</taxon>
        <taxon>Syngnathiaria</taxon>
        <taxon>Syngnathiformes</taxon>
        <taxon>Syngnathoidei</taxon>
        <taxon>Syngnathidae</taxon>
        <taxon>Hippocampus</taxon>
    </lineage>
</organism>
<evidence type="ECO:0000256" key="3">
    <source>
        <dbReference type="ARBA" id="ARBA00022729"/>
    </source>
</evidence>
<dbReference type="GO" id="GO:0004322">
    <property type="term" value="F:ferroxidase activity"/>
    <property type="evidence" value="ECO:0007669"/>
    <property type="project" value="TreeGrafter"/>
</dbReference>
<dbReference type="InterPro" id="IPR011707">
    <property type="entry name" value="Cu-oxidase-like_N"/>
</dbReference>
<keyword evidence="3 8" id="KW-0732">Signal</keyword>
<dbReference type="Pfam" id="PF07732">
    <property type="entry name" value="Cu-oxidase_3"/>
    <property type="match status" value="2"/>
</dbReference>
<dbReference type="InterPro" id="IPR045087">
    <property type="entry name" value="Cu-oxidase_fam"/>
</dbReference>
<keyword evidence="11" id="KW-1185">Reference proteome</keyword>
<dbReference type="GeneTree" id="ENSGT00940000158517"/>
<dbReference type="FunFam" id="2.60.40.420:FF:000009">
    <property type="entry name" value="Ceruloplasmin"/>
    <property type="match status" value="1"/>
</dbReference>
<evidence type="ECO:0000256" key="8">
    <source>
        <dbReference type="SAM" id="SignalP"/>
    </source>
</evidence>
<dbReference type="FunFam" id="2.60.40.420:FF:000028">
    <property type="entry name" value="Ceruloplasmin"/>
    <property type="match status" value="1"/>
</dbReference>
<feature type="domain" description="Plastocyanin-like" evidence="9">
    <location>
        <begin position="452"/>
        <end position="557"/>
    </location>
</feature>
<dbReference type="SUPFAM" id="SSF49503">
    <property type="entry name" value="Cupredoxins"/>
    <property type="match status" value="3"/>
</dbReference>
<dbReference type="Ensembl" id="ENSHCOT00000021725.1">
    <property type="protein sequence ID" value="ENSHCOP00000026485.1"/>
    <property type="gene ID" value="ENSHCOG00000017582.1"/>
</dbReference>
<keyword evidence="2" id="KW-0479">Metal-binding</keyword>
<protein>
    <submittedName>
        <fullName evidence="10">Hephaestin</fullName>
    </submittedName>
</protein>
<feature type="chain" id="PRO_5018781348" evidence="8">
    <location>
        <begin position="26"/>
        <end position="583"/>
    </location>
</feature>
<evidence type="ECO:0000259" key="9">
    <source>
        <dbReference type="Pfam" id="PF07732"/>
    </source>
</evidence>
<evidence type="ECO:0000256" key="4">
    <source>
        <dbReference type="ARBA" id="ARBA00022737"/>
    </source>
</evidence>
<dbReference type="InterPro" id="IPR008972">
    <property type="entry name" value="Cupredoxin"/>
</dbReference>